<keyword evidence="7" id="KW-1185">Reference proteome</keyword>
<dbReference type="PROSITE" id="PS00018">
    <property type="entry name" value="EF_HAND_1"/>
    <property type="match status" value="1"/>
</dbReference>
<evidence type="ECO:0000256" key="1">
    <source>
        <dbReference type="ARBA" id="ARBA00022723"/>
    </source>
</evidence>
<dbReference type="SUPFAM" id="SSF48726">
    <property type="entry name" value="Immunoglobulin"/>
    <property type="match status" value="1"/>
</dbReference>
<proteinExistence type="predicted"/>
<dbReference type="PANTHER" id="PTHR45791">
    <property type="entry name" value="CALCIUM AND INTEGRIN BINDING FAMILY MEMBER 2"/>
    <property type="match status" value="1"/>
</dbReference>
<dbReference type="EMBL" id="SWLE01000004">
    <property type="protein sequence ID" value="TNN00578.1"/>
    <property type="molecule type" value="Genomic_DNA"/>
</dbReference>
<evidence type="ECO:0000256" key="3">
    <source>
        <dbReference type="ARBA" id="ARBA00022837"/>
    </source>
</evidence>
<dbReference type="PROSITE" id="PS50222">
    <property type="entry name" value="EF_HAND_2"/>
    <property type="match status" value="1"/>
</dbReference>
<dbReference type="Gene3D" id="1.10.238.10">
    <property type="entry name" value="EF-hand"/>
    <property type="match status" value="2"/>
</dbReference>
<evidence type="ECO:0000256" key="2">
    <source>
        <dbReference type="ARBA" id="ARBA00022737"/>
    </source>
</evidence>
<keyword evidence="1" id="KW-0479">Metal-binding</keyword>
<dbReference type="Pfam" id="PF07679">
    <property type="entry name" value="I-set"/>
    <property type="match status" value="1"/>
</dbReference>
<name>A0A4Z2C8U4_9TELE</name>
<dbReference type="PANTHER" id="PTHR45791:SF1">
    <property type="entry name" value="CALCIUM AND INTEGRIN BINDING FAMILY MEMBER 1"/>
    <property type="match status" value="1"/>
</dbReference>
<evidence type="ECO:0000259" key="5">
    <source>
        <dbReference type="PROSITE" id="PS50222"/>
    </source>
</evidence>
<evidence type="ECO:0000256" key="4">
    <source>
        <dbReference type="ARBA" id="ARBA00022842"/>
    </source>
</evidence>
<sequence length="271" mass="29766">MEADNNKKGKNTEDQAHGLNINMTPDINAQLPAKDSQSPCEVIVQGPSSASAQNRGATPNVKTEAAEMENAVKPKLQITFSTFTIKNGEVLKVEIPVVGHPAPKIEWQKNGQAVKETSSAHKRYTELLSNADLSKDLSNTRVPMEKIHTLPELKSNPFRKRICQVFSTSNPNDGSLSFEDFLDLLSAFSDSATMEIKSHYAFRIFDFDDDGTLDCGDLKNLVNCLTGETTDTQLTEDEMKQLIKNVSSLGLSLMLRGTLMCVVATLVNDKT</sequence>
<gene>
    <name evidence="6" type="ORF">fugu_011824</name>
</gene>
<feature type="domain" description="EF-hand" evidence="5">
    <location>
        <begin position="193"/>
        <end position="228"/>
    </location>
</feature>
<keyword evidence="2" id="KW-0677">Repeat</keyword>
<dbReference type="InterPro" id="IPR018247">
    <property type="entry name" value="EF_Hand_1_Ca_BS"/>
</dbReference>
<dbReference type="InterPro" id="IPR013098">
    <property type="entry name" value="Ig_I-set"/>
</dbReference>
<dbReference type="FunFam" id="1.10.238.10:FF:000079">
    <property type="entry name" value="Calcium and integrin-binding family member 2"/>
    <property type="match status" value="1"/>
</dbReference>
<dbReference type="Proteomes" id="UP000516260">
    <property type="component" value="Chromosome 12"/>
</dbReference>
<accession>A0A4Z2C8U4</accession>
<dbReference type="GO" id="GO:0005509">
    <property type="term" value="F:calcium ion binding"/>
    <property type="evidence" value="ECO:0007669"/>
    <property type="project" value="InterPro"/>
</dbReference>
<keyword evidence="3" id="KW-0106">Calcium</keyword>
<dbReference type="InterPro" id="IPR002048">
    <property type="entry name" value="EF_hand_dom"/>
</dbReference>
<dbReference type="SUPFAM" id="SSF47473">
    <property type="entry name" value="EF-hand"/>
    <property type="match status" value="1"/>
</dbReference>
<comment type="caution">
    <text evidence="6">The sequence shown here is derived from an EMBL/GenBank/DDBJ whole genome shotgun (WGS) entry which is preliminary data.</text>
</comment>
<dbReference type="GO" id="GO:0000287">
    <property type="term" value="F:magnesium ion binding"/>
    <property type="evidence" value="ECO:0007669"/>
    <property type="project" value="TreeGrafter"/>
</dbReference>
<dbReference type="InterPro" id="IPR051433">
    <property type="entry name" value="CIBP"/>
</dbReference>
<organism evidence="6 7">
    <name type="scientific">Takifugu bimaculatus</name>
    <dbReference type="NCBI Taxonomy" id="433685"/>
    <lineage>
        <taxon>Eukaryota</taxon>
        <taxon>Metazoa</taxon>
        <taxon>Chordata</taxon>
        <taxon>Craniata</taxon>
        <taxon>Vertebrata</taxon>
        <taxon>Euteleostomi</taxon>
        <taxon>Actinopterygii</taxon>
        <taxon>Neopterygii</taxon>
        <taxon>Teleostei</taxon>
        <taxon>Neoteleostei</taxon>
        <taxon>Acanthomorphata</taxon>
        <taxon>Eupercaria</taxon>
        <taxon>Tetraodontiformes</taxon>
        <taxon>Tetradontoidea</taxon>
        <taxon>Tetraodontidae</taxon>
        <taxon>Takifugu</taxon>
    </lineage>
</organism>
<reference evidence="6 7" key="1">
    <citation type="submission" date="2019-04" db="EMBL/GenBank/DDBJ databases">
        <title>The sequence and de novo assembly of Takifugu bimaculatus genome using PacBio and Hi-C technologies.</title>
        <authorList>
            <person name="Xu P."/>
            <person name="Liu B."/>
            <person name="Zhou Z."/>
        </authorList>
    </citation>
    <scope>NUCLEOTIDE SEQUENCE [LARGE SCALE GENOMIC DNA]</scope>
    <source>
        <strain evidence="6">TB-2018</strain>
        <tissue evidence="6">Muscle</tissue>
    </source>
</reference>
<evidence type="ECO:0000313" key="6">
    <source>
        <dbReference type="EMBL" id="TNN00578.1"/>
    </source>
</evidence>
<dbReference type="InterPro" id="IPR036179">
    <property type="entry name" value="Ig-like_dom_sf"/>
</dbReference>
<dbReference type="AlphaFoldDB" id="A0A4Z2C8U4"/>
<keyword evidence="4" id="KW-0460">Magnesium</keyword>
<evidence type="ECO:0000313" key="7">
    <source>
        <dbReference type="Proteomes" id="UP000516260"/>
    </source>
</evidence>
<protein>
    <recommendedName>
        <fullName evidence="5">EF-hand domain-containing protein</fullName>
    </recommendedName>
</protein>
<dbReference type="InterPro" id="IPR011992">
    <property type="entry name" value="EF-hand-dom_pair"/>
</dbReference>